<comment type="similarity">
    <text evidence="1">Belongs to the glycosyl hydrolase 18 family. Chitinase class V subfamily.</text>
</comment>
<sequence>MAALEIWSTILVVVVVVGSNFHMCCASRYVSVHASVSTSPLSGPMPHLNRPLVPGSFAPSAPASPIPPVMPPPLSTSSPPPPSVPTIPIPSVPPFPGASPPSAPSLPILPILSMPPFPSTSPSSPPLAPGLSIFPGSPGSPSSPLIPGLPIPSLPPFPSTSPSSPPLVPAVPSVPAFPGLPSSPSLPLIPGLPMPSMPPFPSTSPSSPPFIPIFPPFPATSSPSPPYGPIFPVPSMPPFPATSPPYMPSIPPPISPSAPPVPYSSPPSPSKPLVPVSTPPMMPQSPAPAPIPLSMPPVPASVPYPDTPIPSPGPTPTPSGIKAAYWPSWLAEKVPSESIPTAYFTHIFNAFAVPDNTSFQLLISQADKQSMINFTSTIHSHSPATKVMLSIGGDTGSPILPNMTSCQDNRFAFIKSTIDVARSFGFDGLDLDWEFPVESEHMLNLALLLKEWRLAINIESLSTSKPPLILSAAVYFSPDSLLSGTFYPGEALSNYLDFLSPMCYNYQGSWDTSATGAPALLYDKSSNISTSYGISSWKQNGIPSTKLVMGIPLYGNTWKLKDPNDHGIGSPAVGVGPGAQGEMSYDEIVTFNSENNATIVYNNETVSTYSYAGTNWIGYDDTNSIKAKIKYAKAQGLGGYFFWALGFDSNWTLSETGKIHELTFLDVEFKFYALTV</sequence>
<evidence type="ECO:0000256" key="6">
    <source>
        <dbReference type="RuleBase" id="RU000489"/>
    </source>
</evidence>
<keyword evidence="11" id="KW-1185">Reference proteome</keyword>
<dbReference type="GO" id="GO:0005576">
    <property type="term" value="C:extracellular region"/>
    <property type="evidence" value="ECO:0007669"/>
    <property type="project" value="TreeGrafter"/>
</dbReference>
<comment type="caution">
    <text evidence="10">The sequence shown here is derived from an EMBL/GenBank/DDBJ whole genome shotgun (WGS) entry which is preliminary data.</text>
</comment>
<dbReference type="GO" id="GO:0008061">
    <property type="term" value="F:chitin binding"/>
    <property type="evidence" value="ECO:0007669"/>
    <property type="project" value="InterPro"/>
</dbReference>
<dbReference type="GO" id="GO:0006032">
    <property type="term" value="P:chitin catabolic process"/>
    <property type="evidence" value="ECO:0007669"/>
    <property type="project" value="TreeGrafter"/>
</dbReference>
<keyword evidence="2 8" id="KW-0732">Signal</keyword>
<dbReference type="Pfam" id="PF00704">
    <property type="entry name" value="Glyco_hydro_18"/>
    <property type="match status" value="1"/>
</dbReference>
<evidence type="ECO:0000259" key="9">
    <source>
        <dbReference type="PROSITE" id="PS51910"/>
    </source>
</evidence>
<reference evidence="11" key="2">
    <citation type="journal article" date="2017" name="J. Anim. Genet.">
        <title>Multiple reference genome sequences of hot pepper reveal the massive evolution of plant disease resistance genes by retroduplication.</title>
        <authorList>
            <person name="Kim S."/>
            <person name="Park J."/>
            <person name="Yeom S.-I."/>
            <person name="Kim Y.-M."/>
            <person name="Seo E."/>
            <person name="Kim K.-T."/>
            <person name="Kim M.-S."/>
            <person name="Lee J.M."/>
            <person name="Cheong K."/>
            <person name="Shin H.-S."/>
            <person name="Kim S.-B."/>
            <person name="Han K."/>
            <person name="Lee J."/>
            <person name="Park M."/>
            <person name="Lee H.-A."/>
            <person name="Lee H.-Y."/>
            <person name="Lee Y."/>
            <person name="Oh S."/>
            <person name="Lee J.H."/>
            <person name="Choi E."/>
            <person name="Choi E."/>
            <person name="Lee S.E."/>
            <person name="Jeon J."/>
            <person name="Kim H."/>
            <person name="Choi G."/>
            <person name="Song H."/>
            <person name="Lee J."/>
            <person name="Lee S.-C."/>
            <person name="Kwon J.-K."/>
            <person name="Lee H.-Y."/>
            <person name="Koo N."/>
            <person name="Hong Y."/>
            <person name="Kim R.W."/>
            <person name="Kang W.-H."/>
            <person name="Huh J.H."/>
            <person name="Kang B.-C."/>
            <person name="Yang T.-J."/>
            <person name="Lee Y.-H."/>
            <person name="Bennetzen J.L."/>
            <person name="Choi D."/>
        </authorList>
    </citation>
    <scope>NUCLEOTIDE SEQUENCE [LARGE SCALE GENOMIC DNA]</scope>
    <source>
        <strain evidence="11">cv. PBC81</strain>
    </source>
</reference>
<evidence type="ECO:0000256" key="4">
    <source>
        <dbReference type="ARBA" id="ARBA00023180"/>
    </source>
</evidence>
<protein>
    <recommendedName>
        <fullName evidence="9">GH18 domain-containing protein</fullName>
    </recommendedName>
</protein>
<dbReference type="InterPro" id="IPR017853">
    <property type="entry name" value="GH"/>
</dbReference>
<dbReference type="SMART" id="SM00636">
    <property type="entry name" value="Glyco_18"/>
    <property type="match status" value="1"/>
</dbReference>
<dbReference type="PANTHER" id="PTHR11177:SF368">
    <property type="entry name" value="GH18 DOMAIN-CONTAINING PROTEIN"/>
    <property type="match status" value="1"/>
</dbReference>
<dbReference type="Gene3D" id="3.20.20.80">
    <property type="entry name" value="Glycosidases"/>
    <property type="match status" value="1"/>
</dbReference>
<dbReference type="CDD" id="cd02879">
    <property type="entry name" value="GH18_plant_chitinase_class_V"/>
    <property type="match status" value="1"/>
</dbReference>
<organism evidence="10 11">
    <name type="scientific">Capsicum baccatum</name>
    <name type="common">Peruvian pepper</name>
    <dbReference type="NCBI Taxonomy" id="33114"/>
    <lineage>
        <taxon>Eukaryota</taxon>
        <taxon>Viridiplantae</taxon>
        <taxon>Streptophyta</taxon>
        <taxon>Embryophyta</taxon>
        <taxon>Tracheophyta</taxon>
        <taxon>Spermatophyta</taxon>
        <taxon>Magnoliopsida</taxon>
        <taxon>eudicotyledons</taxon>
        <taxon>Gunneridae</taxon>
        <taxon>Pentapetalae</taxon>
        <taxon>asterids</taxon>
        <taxon>lamiids</taxon>
        <taxon>Solanales</taxon>
        <taxon>Solanaceae</taxon>
        <taxon>Solanoideae</taxon>
        <taxon>Capsiceae</taxon>
        <taxon>Capsicum</taxon>
    </lineage>
</organism>
<dbReference type="FunFam" id="3.10.50.10:FF:000003">
    <property type="entry name" value="Class V chitinase CHIT5b"/>
    <property type="match status" value="1"/>
</dbReference>
<reference evidence="10 11" key="1">
    <citation type="journal article" date="2017" name="Genome Biol.">
        <title>New reference genome sequences of hot pepper reveal the massive evolution of plant disease-resistance genes by retroduplication.</title>
        <authorList>
            <person name="Kim S."/>
            <person name="Park J."/>
            <person name="Yeom S.I."/>
            <person name="Kim Y.M."/>
            <person name="Seo E."/>
            <person name="Kim K.T."/>
            <person name="Kim M.S."/>
            <person name="Lee J.M."/>
            <person name="Cheong K."/>
            <person name="Shin H.S."/>
            <person name="Kim S.B."/>
            <person name="Han K."/>
            <person name="Lee J."/>
            <person name="Park M."/>
            <person name="Lee H.A."/>
            <person name="Lee H.Y."/>
            <person name="Lee Y."/>
            <person name="Oh S."/>
            <person name="Lee J.H."/>
            <person name="Choi E."/>
            <person name="Choi E."/>
            <person name="Lee S.E."/>
            <person name="Jeon J."/>
            <person name="Kim H."/>
            <person name="Choi G."/>
            <person name="Song H."/>
            <person name="Lee J."/>
            <person name="Lee S.C."/>
            <person name="Kwon J.K."/>
            <person name="Lee H.Y."/>
            <person name="Koo N."/>
            <person name="Hong Y."/>
            <person name="Kim R.W."/>
            <person name="Kang W.H."/>
            <person name="Huh J.H."/>
            <person name="Kang B.C."/>
            <person name="Yang T.J."/>
            <person name="Lee Y.H."/>
            <person name="Bennetzen J.L."/>
            <person name="Choi D."/>
        </authorList>
    </citation>
    <scope>NUCLEOTIDE SEQUENCE [LARGE SCALE GENOMIC DNA]</scope>
    <source>
        <strain evidence="11">cv. PBC81</strain>
    </source>
</reference>
<dbReference type="STRING" id="33114.A0A2G2WXP4"/>
<feature type="domain" description="GH18" evidence="9">
    <location>
        <begin position="320"/>
        <end position="664"/>
    </location>
</feature>
<dbReference type="SUPFAM" id="SSF54556">
    <property type="entry name" value="Chitinase insertion domain"/>
    <property type="match status" value="1"/>
</dbReference>
<dbReference type="Proteomes" id="UP000224567">
    <property type="component" value="Unassembled WGS sequence"/>
</dbReference>
<dbReference type="InterPro" id="IPR001579">
    <property type="entry name" value="Glyco_hydro_18_chit_AS"/>
</dbReference>
<dbReference type="GO" id="GO:0005975">
    <property type="term" value="P:carbohydrate metabolic process"/>
    <property type="evidence" value="ECO:0007669"/>
    <property type="project" value="InterPro"/>
</dbReference>
<name>A0A2G2WXP4_CAPBA</name>
<evidence type="ECO:0000256" key="1">
    <source>
        <dbReference type="ARBA" id="ARBA00008682"/>
    </source>
</evidence>
<dbReference type="InterPro" id="IPR050314">
    <property type="entry name" value="Glycosyl_Hydrlase_18"/>
</dbReference>
<dbReference type="EMBL" id="MLFT02000004">
    <property type="protein sequence ID" value="PHT50007.1"/>
    <property type="molecule type" value="Genomic_DNA"/>
</dbReference>
<dbReference type="InterPro" id="IPR001223">
    <property type="entry name" value="Glyco_hydro18_cat"/>
</dbReference>
<feature type="compositionally biased region" description="Low complexity" evidence="7">
    <location>
        <begin position="129"/>
        <end position="146"/>
    </location>
</feature>
<dbReference type="GO" id="GO:0004568">
    <property type="term" value="F:chitinase activity"/>
    <property type="evidence" value="ECO:0007669"/>
    <property type="project" value="TreeGrafter"/>
</dbReference>
<dbReference type="PANTHER" id="PTHR11177">
    <property type="entry name" value="CHITINASE"/>
    <property type="match status" value="1"/>
</dbReference>
<keyword evidence="3 6" id="KW-0378">Hydrolase</keyword>
<dbReference type="Gene3D" id="3.10.50.10">
    <property type="match status" value="1"/>
</dbReference>
<evidence type="ECO:0000256" key="8">
    <source>
        <dbReference type="SAM" id="SignalP"/>
    </source>
</evidence>
<feature type="signal peptide" evidence="8">
    <location>
        <begin position="1"/>
        <end position="26"/>
    </location>
</feature>
<gene>
    <name evidence="10" type="ORF">CQW23_09754</name>
</gene>
<dbReference type="InterPro" id="IPR011583">
    <property type="entry name" value="Chitinase_II/V-like_cat"/>
</dbReference>
<dbReference type="InterPro" id="IPR029070">
    <property type="entry name" value="Chitinase_insertion_sf"/>
</dbReference>
<feature type="compositionally biased region" description="Pro residues" evidence="7">
    <location>
        <begin position="119"/>
        <end position="128"/>
    </location>
</feature>
<dbReference type="PROSITE" id="PS51910">
    <property type="entry name" value="GH18_2"/>
    <property type="match status" value="1"/>
</dbReference>
<accession>A0A2G2WXP4</accession>
<evidence type="ECO:0000313" key="11">
    <source>
        <dbReference type="Proteomes" id="UP000224567"/>
    </source>
</evidence>
<dbReference type="PROSITE" id="PS01095">
    <property type="entry name" value="GH18_1"/>
    <property type="match status" value="1"/>
</dbReference>
<keyword evidence="5 6" id="KW-0326">Glycosidase</keyword>
<feature type="region of interest" description="Disordered" evidence="7">
    <location>
        <begin position="257"/>
        <end position="288"/>
    </location>
</feature>
<dbReference type="SUPFAM" id="SSF51445">
    <property type="entry name" value="(Trans)glycosidases"/>
    <property type="match status" value="1"/>
</dbReference>
<evidence type="ECO:0000256" key="3">
    <source>
        <dbReference type="ARBA" id="ARBA00022801"/>
    </source>
</evidence>
<evidence type="ECO:0000313" key="10">
    <source>
        <dbReference type="EMBL" id="PHT50007.1"/>
    </source>
</evidence>
<proteinExistence type="inferred from homology"/>
<dbReference type="OrthoDB" id="76388at2759"/>
<evidence type="ECO:0000256" key="2">
    <source>
        <dbReference type="ARBA" id="ARBA00022729"/>
    </source>
</evidence>
<feature type="region of interest" description="Disordered" evidence="7">
    <location>
        <begin position="119"/>
        <end position="147"/>
    </location>
</feature>
<evidence type="ECO:0000256" key="5">
    <source>
        <dbReference type="ARBA" id="ARBA00023295"/>
    </source>
</evidence>
<feature type="chain" id="PRO_5013666594" description="GH18 domain-containing protein" evidence="8">
    <location>
        <begin position="27"/>
        <end position="676"/>
    </location>
</feature>
<evidence type="ECO:0000256" key="7">
    <source>
        <dbReference type="SAM" id="MobiDB-lite"/>
    </source>
</evidence>
<keyword evidence="4" id="KW-0325">Glycoprotein</keyword>
<dbReference type="AlphaFoldDB" id="A0A2G2WXP4"/>